<protein>
    <submittedName>
        <fullName evidence="1">Uncharacterized protein</fullName>
    </submittedName>
</protein>
<evidence type="ECO:0000313" key="1">
    <source>
        <dbReference type="EMBL" id="KAG9334312.1"/>
    </source>
</evidence>
<name>A0A8T2N9F9_9TELE</name>
<reference evidence="1" key="1">
    <citation type="thesis" date="2021" institute="BYU ScholarsArchive" country="Provo, UT, USA">
        <title>Applications of and Algorithms for Genome Assembly and Genomic Analyses with an Emphasis on Marine Teleosts.</title>
        <authorList>
            <person name="Pickett B.D."/>
        </authorList>
    </citation>
    <scope>NUCLEOTIDE SEQUENCE</scope>
    <source>
        <strain evidence="1">HI-2016</strain>
    </source>
</reference>
<dbReference type="AlphaFoldDB" id="A0A8T2N9F9"/>
<proteinExistence type="predicted"/>
<dbReference type="EMBL" id="JAFBMS010000154">
    <property type="protein sequence ID" value="KAG9334312.1"/>
    <property type="molecule type" value="Genomic_DNA"/>
</dbReference>
<evidence type="ECO:0000313" key="2">
    <source>
        <dbReference type="Proteomes" id="UP000824540"/>
    </source>
</evidence>
<organism evidence="1 2">
    <name type="scientific">Albula glossodonta</name>
    <name type="common">roundjaw bonefish</name>
    <dbReference type="NCBI Taxonomy" id="121402"/>
    <lineage>
        <taxon>Eukaryota</taxon>
        <taxon>Metazoa</taxon>
        <taxon>Chordata</taxon>
        <taxon>Craniata</taxon>
        <taxon>Vertebrata</taxon>
        <taxon>Euteleostomi</taxon>
        <taxon>Actinopterygii</taxon>
        <taxon>Neopterygii</taxon>
        <taxon>Teleostei</taxon>
        <taxon>Albuliformes</taxon>
        <taxon>Albulidae</taxon>
        <taxon>Albula</taxon>
    </lineage>
</organism>
<gene>
    <name evidence="1" type="ORF">JZ751_008294</name>
</gene>
<comment type="caution">
    <text evidence="1">The sequence shown here is derived from an EMBL/GenBank/DDBJ whole genome shotgun (WGS) entry which is preliminary data.</text>
</comment>
<sequence length="98" mass="10856">MFVEFNQTSDGSDDISLQLANHEPPRRQMVGATATVSTLATVVGQPNTPLHHRKRHNWERGLQPRFALLALNGLNESGFFPTDVCACPTHNKHIKVIA</sequence>
<keyword evidence="2" id="KW-1185">Reference proteome</keyword>
<accession>A0A8T2N9F9</accession>
<dbReference type="Proteomes" id="UP000824540">
    <property type="component" value="Unassembled WGS sequence"/>
</dbReference>